<name>A0A645EZI3_9ZZZZ</name>
<gene>
    <name evidence="1" type="ORF">SDC9_154613</name>
</gene>
<accession>A0A645EZI3</accession>
<dbReference type="EMBL" id="VSSQ01053308">
    <property type="protein sequence ID" value="MPN07347.1"/>
    <property type="molecule type" value="Genomic_DNA"/>
</dbReference>
<dbReference type="AlphaFoldDB" id="A0A645EZI3"/>
<proteinExistence type="predicted"/>
<organism evidence="1">
    <name type="scientific">bioreactor metagenome</name>
    <dbReference type="NCBI Taxonomy" id="1076179"/>
    <lineage>
        <taxon>unclassified sequences</taxon>
        <taxon>metagenomes</taxon>
        <taxon>ecological metagenomes</taxon>
    </lineage>
</organism>
<evidence type="ECO:0000313" key="1">
    <source>
        <dbReference type="EMBL" id="MPN07347.1"/>
    </source>
</evidence>
<sequence>MKIYQWLDRVEEAVKTVISGHENPTGALVGKAMQPSVSAPAISDMMNKQKQKILILLNEFPDRWQQTRNHFKPLQNLLIRKDFDESKSA</sequence>
<comment type="caution">
    <text evidence="1">The sequence shown here is derived from an EMBL/GenBank/DDBJ whole genome shotgun (WGS) entry which is preliminary data.</text>
</comment>
<reference evidence="1" key="1">
    <citation type="submission" date="2019-08" db="EMBL/GenBank/DDBJ databases">
        <authorList>
            <person name="Kucharzyk K."/>
            <person name="Murdoch R.W."/>
            <person name="Higgins S."/>
            <person name="Loffler F."/>
        </authorList>
    </citation>
    <scope>NUCLEOTIDE SEQUENCE</scope>
</reference>
<protein>
    <submittedName>
        <fullName evidence="1">Uncharacterized protein</fullName>
    </submittedName>
</protein>